<dbReference type="InterPro" id="IPR017907">
    <property type="entry name" value="Znf_RING_CS"/>
</dbReference>
<dbReference type="PROSITE" id="PS51194">
    <property type="entry name" value="HELICASE_CTER"/>
    <property type="match status" value="1"/>
</dbReference>
<feature type="domain" description="Helicase ATP-binding" evidence="12">
    <location>
        <begin position="415"/>
        <end position="590"/>
    </location>
</feature>
<dbReference type="CDD" id="cd18793">
    <property type="entry name" value="SF2_C_SNF"/>
    <property type="match status" value="1"/>
</dbReference>
<dbReference type="GO" id="GO:0004386">
    <property type="term" value="F:helicase activity"/>
    <property type="evidence" value="ECO:0007669"/>
    <property type="project" value="UniProtKB-KW"/>
</dbReference>
<dbReference type="PROSITE" id="PS50089">
    <property type="entry name" value="ZF_RING_2"/>
    <property type="match status" value="1"/>
</dbReference>
<feature type="domain" description="RING-type" evidence="11">
    <location>
        <begin position="760"/>
        <end position="809"/>
    </location>
</feature>
<gene>
    <name evidence="14" type="ORF">B9G98_01370</name>
</gene>
<dbReference type="GeneID" id="36515119"/>
<keyword evidence="6 14" id="KW-0347">Helicase</keyword>
<evidence type="ECO:0000313" key="15">
    <source>
        <dbReference type="Proteomes" id="UP000238350"/>
    </source>
</evidence>
<keyword evidence="8" id="KW-0067">ATP-binding</keyword>
<keyword evidence="15" id="KW-1185">Reference proteome</keyword>
<dbReference type="GO" id="GO:0005524">
    <property type="term" value="F:ATP binding"/>
    <property type="evidence" value="ECO:0007669"/>
    <property type="project" value="UniProtKB-KW"/>
</dbReference>
<dbReference type="OrthoDB" id="423559at2759"/>
<dbReference type="Gene3D" id="3.40.50.300">
    <property type="entry name" value="P-loop containing nucleotide triphosphate hydrolases"/>
    <property type="match status" value="1"/>
</dbReference>
<feature type="region of interest" description="Disordered" evidence="10">
    <location>
        <begin position="80"/>
        <end position="191"/>
    </location>
</feature>
<feature type="compositionally biased region" description="Basic and acidic residues" evidence="10">
    <location>
        <begin position="54"/>
        <end position="66"/>
    </location>
</feature>
<dbReference type="PANTHER" id="PTHR45626">
    <property type="entry name" value="TRANSCRIPTION TERMINATION FACTOR 2-RELATED"/>
    <property type="match status" value="1"/>
</dbReference>
<feature type="compositionally biased region" description="Acidic residues" evidence="10">
    <location>
        <begin position="178"/>
        <end position="187"/>
    </location>
</feature>
<protein>
    <submittedName>
        <fullName evidence="14">Putative ATP-dependent helicase C23E6.02</fullName>
    </submittedName>
</protein>
<dbReference type="InterPro" id="IPR027417">
    <property type="entry name" value="P-loop_NTPase"/>
</dbReference>
<dbReference type="Pfam" id="PF00176">
    <property type="entry name" value="SNF2-rel_dom"/>
    <property type="match status" value="1"/>
</dbReference>
<dbReference type="InterPro" id="IPR001841">
    <property type="entry name" value="Znf_RING"/>
</dbReference>
<feature type="domain" description="Helicase C-terminal" evidence="13">
    <location>
        <begin position="965"/>
        <end position="1126"/>
    </location>
</feature>
<evidence type="ECO:0000256" key="10">
    <source>
        <dbReference type="SAM" id="MobiDB-lite"/>
    </source>
</evidence>
<dbReference type="Proteomes" id="UP000238350">
    <property type="component" value="Unassembled WGS sequence"/>
</dbReference>
<proteinExistence type="inferred from homology"/>
<dbReference type="InterPro" id="IPR001650">
    <property type="entry name" value="Helicase_C-like"/>
</dbReference>
<dbReference type="Gene3D" id="3.40.50.10810">
    <property type="entry name" value="Tandem AAA-ATPase domain"/>
    <property type="match status" value="1"/>
</dbReference>
<comment type="caution">
    <text evidence="14">The sequence shown here is derived from an EMBL/GenBank/DDBJ whole genome shotgun (WGS) entry which is preliminary data.</text>
</comment>
<evidence type="ECO:0000256" key="7">
    <source>
        <dbReference type="ARBA" id="ARBA00022833"/>
    </source>
</evidence>
<dbReference type="EMBL" id="NDIQ01000001">
    <property type="protein sequence ID" value="PRT53750.1"/>
    <property type="molecule type" value="Genomic_DNA"/>
</dbReference>
<feature type="compositionally biased region" description="Basic and acidic residues" evidence="10">
    <location>
        <begin position="1"/>
        <end position="33"/>
    </location>
</feature>
<organism evidence="14 15">
    <name type="scientific">Wickerhamiella sorbophila</name>
    <dbReference type="NCBI Taxonomy" id="45607"/>
    <lineage>
        <taxon>Eukaryota</taxon>
        <taxon>Fungi</taxon>
        <taxon>Dikarya</taxon>
        <taxon>Ascomycota</taxon>
        <taxon>Saccharomycotina</taxon>
        <taxon>Dipodascomycetes</taxon>
        <taxon>Dipodascales</taxon>
        <taxon>Trichomonascaceae</taxon>
        <taxon>Wickerhamiella</taxon>
    </lineage>
</organism>
<dbReference type="GO" id="GO:0016787">
    <property type="term" value="F:hydrolase activity"/>
    <property type="evidence" value="ECO:0007669"/>
    <property type="project" value="UniProtKB-KW"/>
</dbReference>
<dbReference type="InterPro" id="IPR050628">
    <property type="entry name" value="SNF2_RAD54_helicase_TF"/>
</dbReference>
<dbReference type="InterPro" id="IPR049730">
    <property type="entry name" value="SNF2/RAD54-like_C"/>
</dbReference>
<evidence type="ECO:0000256" key="3">
    <source>
        <dbReference type="ARBA" id="ARBA00022741"/>
    </source>
</evidence>
<dbReference type="InterPro" id="IPR000330">
    <property type="entry name" value="SNF2_N"/>
</dbReference>
<evidence type="ECO:0000256" key="8">
    <source>
        <dbReference type="ARBA" id="ARBA00022840"/>
    </source>
</evidence>
<evidence type="ECO:0000256" key="2">
    <source>
        <dbReference type="ARBA" id="ARBA00022723"/>
    </source>
</evidence>
<dbReference type="GO" id="GO:0008270">
    <property type="term" value="F:zinc ion binding"/>
    <property type="evidence" value="ECO:0007669"/>
    <property type="project" value="UniProtKB-KW"/>
</dbReference>
<comment type="similarity">
    <text evidence="1">Belongs to the SNF2/RAD54 helicase family.</text>
</comment>
<dbReference type="GO" id="GO:0005634">
    <property type="term" value="C:nucleus"/>
    <property type="evidence" value="ECO:0007669"/>
    <property type="project" value="TreeGrafter"/>
</dbReference>
<evidence type="ECO:0000259" key="13">
    <source>
        <dbReference type="PROSITE" id="PS51194"/>
    </source>
</evidence>
<sequence length="1136" mass="128805">MREIIDLVSDSEKDPPEDFRAKFVDLVGDEEHSSALARSQETPEAPPATDTAEDGQKGSEKWHNQDEIADFNLQNEFFVSDSLPLPSSDHELDPFAVFDAHSGADGDHNELNVPEFASQDEDIDVFKLTSDEDNRPWEQNDAETLNKRQWSNSSEDSDSDSMAQNVSRRKVEQKEEDQAVEPEDLEEMSSGSDVEIVRIKAARSPLKVEIGTKIAVNPWTLTRKERNQRFKESLEAMTSSERSDAIGYRDELDSFAIGLTERAKELEYQAELAVSPVTRGFNRDMADKYRNLSTEVREVLYDLQLRRYSESSVSNFIRVSRARLNDKNKRIQRMLQDFQTNLNAQSRSDIPHRSYGASSESVSGTVGIEERNRMESEYAQLLDKIHNNVTPMSMPSELDVSDLEHQRLGLGWLVGVEKGPNHGGILADDMGLGKTIQSIALMYAHPPPSTGPRLTLIVCATALIQTWYSELHDRVKPEFRKRVYVHHRATNKSLLMNANAIERQYDVVITTYTTLLYETDAYNKRHNRPLPSIHWWRVILDEAHTIKNPVARTSIACASLRAVNRICLSGTPMQNNLFELWPLIRFLKIKPYWDSMLAFKSILPREKITMNGDRSTISEIQTESNSIFKTLLSVILLRRRKTTLINGRKILEGLPPKTTYSMMLTPSPAELESYREVEAGLIKILKTKRLALNEFSMSNILSALLRMRQQACHPYLIALTALIRGTSEIGITEQDVQAAIAIRADDRTQALVRQITDADCCSCFSTDSEDESGLLVITGCIHCICRSCLNEIESQQEPNGGLINCPSCHSRIQETSPLKVVREVVKRAPAEGTFEEISELVKHQFKQRQKRTQKEMLMWKQSINELVEEHNERYEQSLEDHTDADAVLRDFEVLNPGVRFEESTENDEIGEDEGELDQHRIVQVDCSSACGRQINYALDIDRVAQLFRIQGVFDDGWKTSDKIDGTMSILYKIWQQSPTDKVIIFSSFTSFLEIFTIPLTAARIPFTMYTGSMSVDERNESLELFRNGVEKVLLISLKAGNVGLTLTSANRVILAEPFWNPYVEDQAKDRVHRIGQSKPVHVYRLFNQDTVEDRIRGIQDKKRKVIGAALDAKASTGGRVTRQDLLYMLGMAPAAA</sequence>
<dbReference type="STRING" id="45607.A0A2T0FFJ6"/>
<dbReference type="SUPFAM" id="SSF52540">
    <property type="entry name" value="P-loop containing nucleoside triphosphate hydrolases"/>
    <property type="match status" value="2"/>
</dbReference>
<evidence type="ECO:0000259" key="11">
    <source>
        <dbReference type="PROSITE" id="PS50089"/>
    </source>
</evidence>
<dbReference type="PANTHER" id="PTHR45626:SF16">
    <property type="entry name" value="ATP-DEPENDENT HELICASE ULS1"/>
    <property type="match status" value="1"/>
</dbReference>
<evidence type="ECO:0000256" key="5">
    <source>
        <dbReference type="ARBA" id="ARBA00022801"/>
    </source>
</evidence>
<reference evidence="14 15" key="1">
    <citation type="submission" date="2017-04" db="EMBL/GenBank/DDBJ databases">
        <title>Genome sequencing of [Candida] sorbophila.</title>
        <authorList>
            <person name="Ahn J.O."/>
        </authorList>
    </citation>
    <scope>NUCLEOTIDE SEQUENCE [LARGE SCALE GENOMIC DNA]</scope>
    <source>
        <strain evidence="14 15">DS02</strain>
    </source>
</reference>
<dbReference type="SUPFAM" id="SSF57850">
    <property type="entry name" value="RING/U-box"/>
    <property type="match status" value="1"/>
</dbReference>
<name>A0A2T0FFJ6_9ASCO</name>
<dbReference type="RefSeq" id="XP_024663696.1">
    <property type="nucleotide sequence ID" value="XM_024807928.1"/>
</dbReference>
<keyword evidence="2" id="KW-0479">Metal-binding</keyword>
<feature type="region of interest" description="Disordered" evidence="10">
    <location>
        <begin position="1"/>
        <end position="66"/>
    </location>
</feature>
<dbReference type="Gene3D" id="3.30.40.10">
    <property type="entry name" value="Zinc/RING finger domain, C3HC4 (zinc finger)"/>
    <property type="match status" value="1"/>
</dbReference>
<accession>A0A2T0FFJ6</accession>
<dbReference type="GO" id="GO:0005737">
    <property type="term" value="C:cytoplasm"/>
    <property type="evidence" value="ECO:0007669"/>
    <property type="project" value="TreeGrafter"/>
</dbReference>
<keyword evidence="3" id="KW-0547">Nucleotide-binding</keyword>
<dbReference type="Pfam" id="PF00271">
    <property type="entry name" value="Helicase_C"/>
    <property type="match status" value="1"/>
</dbReference>
<dbReference type="SMART" id="SM00490">
    <property type="entry name" value="HELICc"/>
    <property type="match status" value="1"/>
</dbReference>
<dbReference type="CDD" id="cd18008">
    <property type="entry name" value="DEXDc_SHPRH-like"/>
    <property type="match status" value="1"/>
</dbReference>
<dbReference type="PROSITE" id="PS51192">
    <property type="entry name" value="HELICASE_ATP_BIND_1"/>
    <property type="match status" value="1"/>
</dbReference>
<evidence type="ECO:0000256" key="9">
    <source>
        <dbReference type="PROSITE-ProRule" id="PRU00175"/>
    </source>
</evidence>
<dbReference type="AlphaFoldDB" id="A0A2T0FFJ6"/>
<dbReference type="SMART" id="SM00487">
    <property type="entry name" value="DEXDc"/>
    <property type="match status" value="1"/>
</dbReference>
<evidence type="ECO:0000313" key="14">
    <source>
        <dbReference type="EMBL" id="PRT53750.1"/>
    </source>
</evidence>
<dbReference type="InterPro" id="IPR014001">
    <property type="entry name" value="Helicase_ATP-bd"/>
</dbReference>
<feature type="compositionally biased region" description="Basic and acidic residues" evidence="10">
    <location>
        <begin position="129"/>
        <end position="138"/>
    </location>
</feature>
<evidence type="ECO:0000256" key="4">
    <source>
        <dbReference type="ARBA" id="ARBA00022771"/>
    </source>
</evidence>
<dbReference type="GO" id="GO:0000724">
    <property type="term" value="P:double-strand break repair via homologous recombination"/>
    <property type="evidence" value="ECO:0007669"/>
    <property type="project" value="TreeGrafter"/>
</dbReference>
<evidence type="ECO:0000256" key="6">
    <source>
        <dbReference type="ARBA" id="ARBA00022806"/>
    </source>
</evidence>
<dbReference type="InterPro" id="IPR013083">
    <property type="entry name" value="Znf_RING/FYVE/PHD"/>
</dbReference>
<keyword evidence="5" id="KW-0378">Hydrolase</keyword>
<evidence type="ECO:0000256" key="1">
    <source>
        <dbReference type="ARBA" id="ARBA00007025"/>
    </source>
</evidence>
<dbReference type="InterPro" id="IPR038718">
    <property type="entry name" value="SNF2-like_sf"/>
</dbReference>
<dbReference type="PROSITE" id="PS00518">
    <property type="entry name" value="ZF_RING_1"/>
    <property type="match status" value="1"/>
</dbReference>
<keyword evidence="7" id="KW-0862">Zinc</keyword>
<dbReference type="GO" id="GO:0008094">
    <property type="term" value="F:ATP-dependent activity, acting on DNA"/>
    <property type="evidence" value="ECO:0007669"/>
    <property type="project" value="TreeGrafter"/>
</dbReference>
<evidence type="ECO:0000259" key="12">
    <source>
        <dbReference type="PROSITE" id="PS51192"/>
    </source>
</evidence>
<keyword evidence="4 9" id="KW-0863">Zinc-finger</keyword>